<evidence type="ECO:0000313" key="2">
    <source>
        <dbReference type="WBParaSite" id="jg2773"/>
    </source>
</evidence>
<protein>
    <submittedName>
        <fullName evidence="2">Uncharacterized protein</fullName>
    </submittedName>
</protein>
<dbReference type="AlphaFoldDB" id="A0A915E692"/>
<name>A0A915E692_9BILA</name>
<evidence type="ECO:0000313" key="1">
    <source>
        <dbReference type="Proteomes" id="UP000887574"/>
    </source>
</evidence>
<reference evidence="2" key="1">
    <citation type="submission" date="2022-11" db="UniProtKB">
        <authorList>
            <consortium name="WormBaseParasite"/>
        </authorList>
    </citation>
    <scope>IDENTIFICATION</scope>
</reference>
<accession>A0A915E692</accession>
<sequence>MMSKGKFAKPAEGMCNRKVFVKNISVPKRNIASFQVDFTSDVIAKLERDREMLLNRLVEPKKKELTPRKPLHALARRSSTSRIEQIFSVYQGSTKPLPIYQEFQSAITKIRHQLGIISPVKTSLPSLTLSPMKISSFALEANWSQRKFAEE</sequence>
<dbReference type="WBParaSite" id="jg2773">
    <property type="protein sequence ID" value="jg2773"/>
    <property type="gene ID" value="jg2773"/>
</dbReference>
<keyword evidence="1" id="KW-1185">Reference proteome</keyword>
<proteinExistence type="predicted"/>
<organism evidence="1 2">
    <name type="scientific">Ditylenchus dipsaci</name>
    <dbReference type="NCBI Taxonomy" id="166011"/>
    <lineage>
        <taxon>Eukaryota</taxon>
        <taxon>Metazoa</taxon>
        <taxon>Ecdysozoa</taxon>
        <taxon>Nematoda</taxon>
        <taxon>Chromadorea</taxon>
        <taxon>Rhabditida</taxon>
        <taxon>Tylenchina</taxon>
        <taxon>Tylenchomorpha</taxon>
        <taxon>Sphaerularioidea</taxon>
        <taxon>Anguinidae</taxon>
        <taxon>Anguininae</taxon>
        <taxon>Ditylenchus</taxon>
    </lineage>
</organism>
<dbReference type="Proteomes" id="UP000887574">
    <property type="component" value="Unplaced"/>
</dbReference>